<dbReference type="Proteomes" id="UP000002748">
    <property type="component" value="Unassembled WGS sequence"/>
</dbReference>
<feature type="region of interest" description="Disordered" evidence="1">
    <location>
        <begin position="327"/>
        <end position="359"/>
    </location>
</feature>
<evidence type="ECO:0000313" key="3">
    <source>
        <dbReference type="Proteomes" id="UP000002748"/>
    </source>
</evidence>
<organism evidence="2 3">
    <name type="scientific">Trichosporon asahii var. asahii (strain ATCC 90039 / CBS 2479 / JCM 2466 / KCTC 7840 / NBRC 103889/ NCYC 2677 / UAMH 7654)</name>
    <name type="common">Yeast</name>
    <dbReference type="NCBI Taxonomy" id="1186058"/>
    <lineage>
        <taxon>Eukaryota</taxon>
        <taxon>Fungi</taxon>
        <taxon>Dikarya</taxon>
        <taxon>Basidiomycota</taxon>
        <taxon>Agaricomycotina</taxon>
        <taxon>Tremellomycetes</taxon>
        <taxon>Trichosporonales</taxon>
        <taxon>Trichosporonaceae</taxon>
        <taxon>Trichosporon</taxon>
    </lineage>
</organism>
<dbReference type="EMBL" id="ALBS01000300">
    <property type="protein sequence ID" value="EJT46205.1"/>
    <property type="molecule type" value="Genomic_DNA"/>
</dbReference>
<dbReference type="GeneID" id="25988801"/>
<name>J4U7D3_TRIAS</name>
<evidence type="ECO:0000256" key="1">
    <source>
        <dbReference type="SAM" id="MobiDB-lite"/>
    </source>
</evidence>
<dbReference type="HOGENOM" id="CLU_927545_0_0_1"/>
<accession>J4U7D3</accession>
<dbReference type="VEuPathDB" id="FungiDB:A1Q1_05289"/>
<dbReference type="KEGG" id="tasa:A1Q1_05289"/>
<dbReference type="RefSeq" id="XP_014177496.1">
    <property type="nucleotide sequence ID" value="XM_014322021.1"/>
</dbReference>
<dbReference type="AlphaFoldDB" id="J4U7D3"/>
<proteinExistence type="predicted"/>
<reference evidence="2 3" key="1">
    <citation type="journal article" date="2012" name="Eukaryot. Cell">
        <title>Draft genome sequence of CBS 2479, the standard type strain of Trichosporon asahii.</title>
        <authorList>
            <person name="Yang R.Y."/>
            <person name="Li H.T."/>
            <person name="Zhu H."/>
            <person name="Zhou G.P."/>
            <person name="Wang M."/>
            <person name="Wang L."/>
        </authorList>
    </citation>
    <scope>NUCLEOTIDE SEQUENCE [LARGE SCALE GENOMIC DNA]</scope>
    <source>
        <strain evidence="3">ATCC 90039 / CBS 2479 / JCM 2466 / KCTC 7840 / NCYC 2677 / UAMH 7654</strain>
    </source>
</reference>
<dbReference type="OrthoDB" id="2571149at2759"/>
<gene>
    <name evidence="2" type="ORF">A1Q1_05289</name>
</gene>
<comment type="caution">
    <text evidence="2">The sequence shown here is derived from an EMBL/GenBank/DDBJ whole genome shotgun (WGS) entry which is preliminary data.</text>
</comment>
<protein>
    <submittedName>
        <fullName evidence="2">Uncharacterized protein</fullName>
    </submittedName>
</protein>
<evidence type="ECO:0000313" key="2">
    <source>
        <dbReference type="EMBL" id="EJT46205.1"/>
    </source>
</evidence>
<sequence length="359" mass="41993">MSSASFQRLALRPILPPHAPRPPLPKRRLEPFFRQPWHKHAVRWGLYRPLMRALGWTRRDATDMSINRLRLDAEGKARKKIRIGDSLVYTKVNHMKKKEFDRISAAAAESAASSKPPSTPYPALLQTARKRFRKHRGQTSSDRVIYLLKEYESMLGDLTGGSAMAAQRLWEAENKAASHLEQLPKPVTKFTKIEEKPRLTGGFLRPTVFNPPLPRLKPQPLRLSMMIKRRIKRRDARIEMFRQLQDKQEDMRKEVGFLRSLGIDWPEKIGDWSSGVGARSWETEFNRQMKAIDEQFAREQKRAEMKYTDKMYIRIMRAKREKYERLAKRAERRKQQKLQQEQLAAEQAEAAPVSDSRKP</sequence>
<feature type="compositionally biased region" description="Low complexity" evidence="1">
    <location>
        <begin position="337"/>
        <end position="351"/>
    </location>
</feature>